<evidence type="ECO:0000256" key="7">
    <source>
        <dbReference type="HAMAP-Rule" id="MF_00156"/>
    </source>
</evidence>
<feature type="binding site" evidence="7 9">
    <location>
        <position position="145"/>
    </location>
    <ligand>
        <name>3-methyl-2-oxobutanoate</name>
        <dbReference type="ChEBI" id="CHEBI:11851"/>
    </ligand>
</feature>
<dbReference type="SUPFAM" id="SSF51621">
    <property type="entry name" value="Phosphoenolpyruvate/pyruvate domain"/>
    <property type="match status" value="1"/>
</dbReference>
<keyword evidence="4 7" id="KW-0566">Pantothenate biosynthesis</keyword>
<comment type="function">
    <text evidence="6 7">Catalyzes the reversible reaction in which hydroxymethyl group from 5,10-methylenetetrahydrofolate is transferred onto alpha-ketoisovalerate to form ketopantoate.</text>
</comment>
<comment type="subunit">
    <text evidence="3 7">Homodecamer; pentamer of dimers.</text>
</comment>
<comment type="subcellular location">
    <subcellularLocation>
        <location evidence="7">Cytoplasm</location>
    </subcellularLocation>
</comment>
<evidence type="ECO:0000313" key="12">
    <source>
        <dbReference type="EMBL" id="RRC95097.1"/>
    </source>
</evidence>
<comment type="catalytic activity">
    <reaction evidence="7">
        <text>(6R)-5,10-methylene-5,6,7,8-tetrahydrofolate + 3-methyl-2-oxobutanoate + H2O = 2-dehydropantoate + (6S)-5,6,7,8-tetrahydrofolate</text>
        <dbReference type="Rhea" id="RHEA:11824"/>
        <dbReference type="ChEBI" id="CHEBI:11561"/>
        <dbReference type="ChEBI" id="CHEBI:11851"/>
        <dbReference type="ChEBI" id="CHEBI:15377"/>
        <dbReference type="ChEBI" id="CHEBI:15636"/>
        <dbReference type="ChEBI" id="CHEBI:57453"/>
        <dbReference type="EC" id="2.1.2.11"/>
    </reaction>
</comment>
<dbReference type="Proteomes" id="UP000280444">
    <property type="component" value="Unassembled WGS sequence"/>
</dbReference>
<dbReference type="InterPro" id="IPR003700">
    <property type="entry name" value="Pantoate_hydroxy_MeTrfase"/>
</dbReference>
<dbReference type="PANTHER" id="PTHR20881">
    <property type="entry name" value="3-METHYL-2-OXOBUTANOATE HYDROXYMETHYLTRANSFERASE"/>
    <property type="match status" value="1"/>
</dbReference>
<evidence type="ECO:0000256" key="6">
    <source>
        <dbReference type="ARBA" id="ARBA00056497"/>
    </source>
</evidence>
<dbReference type="GO" id="GO:0015940">
    <property type="term" value="P:pantothenate biosynthetic process"/>
    <property type="evidence" value="ECO:0007669"/>
    <property type="project" value="UniProtKB-UniRule"/>
</dbReference>
<dbReference type="HAMAP" id="MF_00156">
    <property type="entry name" value="PanB"/>
    <property type="match status" value="1"/>
</dbReference>
<evidence type="ECO:0000256" key="9">
    <source>
        <dbReference type="PIRSR" id="PIRSR000388-2"/>
    </source>
</evidence>
<accession>A0A3P1SDP7</accession>
<dbReference type="FunFam" id="3.20.20.60:FF:000003">
    <property type="entry name" value="3-methyl-2-oxobutanoate hydroxymethyltransferase"/>
    <property type="match status" value="1"/>
</dbReference>
<dbReference type="NCBIfam" id="NF001452">
    <property type="entry name" value="PRK00311.1"/>
    <property type="match status" value="1"/>
</dbReference>
<dbReference type="GO" id="GO:0032259">
    <property type="term" value="P:methylation"/>
    <property type="evidence" value="ECO:0007669"/>
    <property type="project" value="UniProtKB-KW"/>
</dbReference>
<dbReference type="RefSeq" id="WP_124870537.1">
    <property type="nucleotide sequence ID" value="NZ_RQZF01000006.1"/>
</dbReference>
<proteinExistence type="inferred from homology"/>
<dbReference type="PANTHER" id="PTHR20881:SF0">
    <property type="entry name" value="3-METHYL-2-OXOBUTANOATE HYDROXYMETHYLTRANSFERASE"/>
    <property type="match status" value="1"/>
</dbReference>
<feature type="binding site" evidence="7 10">
    <location>
        <position position="77"/>
    </location>
    <ligand>
        <name>Mg(2+)</name>
        <dbReference type="ChEBI" id="CHEBI:18420"/>
    </ligand>
</feature>
<sequence>MSSAQYLQPDAASQTAATGQNVTSDKAGTAPRPKRVRLHHLSAAKTEGRKLTMLTAYDALTARIFDEAGVDMLLVGDSVGNVMLGYSSTLPVTIDDMVHHVGAVARGTSRALIVGDMPFGSYEADAREGYANAVRLMKAGAHAIKLEGGAARVEAVRTLTAGAIPVMGHLGYTPQSEHALGGPRMQGRGEQRAQMLADALALQEAGVFALVLEMVPADIAAEITQALDIPTIGIGAGPDTDGQVLVWSDMAGMTEWTPRFVRRFAELGAALREAAADYIASVENGSFPSEDHYHAQ</sequence>
<evidence type="ECO:0000256" key="3">
    <source>
        <dbReference type="ARBA" id="ARBA00011424"/>
    </source>
</evidence>
<keyword evidence="13" id="KW-1185">Reference proteome</keyword>
<comment type="similarity">
    <text evidence="2 7">Belongs to the PanB family.</text>
</comment>
<evidence type="ECO:0000256" key="2">
    <source>
        <dbReference type="ARBA" id="ARBA00008676"/>
    </source>
</evidence>
<dbReference type="PIRSF" id="PIRSF000388">
    <property type="entry name" value="Pantoate_hydroxy_MeTrfase"/>
    <property type="match status" value="1"/>
</dbReference>
<evidence type="ECO:0000256" key="10">
    <source>
        <dbReference type="PIRSR" id="PIRSR000388-3"/>
    </source>
</evidence>
<feature type="binding site" evidence="7 9">
    <location>
        <position position="116"/>
    </location>
    <ligand>
        <name>3-methyl-2-oxobutanoate</name>
        <dbReference type="ChEBI" id="CHEBI:11851"/>
    </ligand>
</feature>
<keyword evidence="5 7" id="KW-0808">Transferase</keyword>
<organism evidence="12 13">
    <name type="scientific">Schaalia canis</name>
    <dbReference type="NCBI Taxonomy" id="100469"/>
    <lineage>
        <taxon>Bacteria</taxon>
        <taxon>Bacillati</taxon>
        <taxon>Actinomycetota</taxon>
        <taxon>Actinomycetes</taxon>
        <taxon>Actinomycetales</taxon>
        <taxon>Actinomycetaceae</taxon>
        <taxon>Schaalia</taxon>
    </lineage>
</organism>
<dbReference type="NCBIfam" id="TIGR00222">
    <property type="entry name" value="panB"/>
    <property type="match status" value="1"/>
</dbReference>
<evidence type="ECO:0000256" key="5">
    <source>
        <dbReference type="ARBA" id="ARBA00022679"/>
    </source>
</evidence>
<dbReference type="InterPro" id="IPR015813">
    <property type="entry name" value="Pyrv/PenolPyrv_kinase-like_dom"/>
</dbReference>
<dbReference type="GO" id="GO:0008168">
    <property type="term" value="F:methyltransferase activity"/>
    <property type="evidence" value="ECO:0007669"/>
    <property type="project" value="UniProtKB-KW"/>
</dbReference>
<feature type="region of interest" description="Disordered" evidence="11">
    <location>
        <begin position="1"/>
        <end position="32"/>
    </location>
</feature>
<dbReference type="Gene3D" id="3.20.20.60">
    <property type="entry name" value="Phosphoenolpyruvate-binding domains"/>
    <property type="match status" value="1"/>
</dbReference>
<dbReference type="EMBL" id="RQZF01000006">
    <property type="protein sequence ID" value="RRC95097.1"/>
    <property type="molecule type" value="Genomic_DNA"/>
</dbReference>
<keyword evidence="7" id="KW-0963">Cytoplasm</keyword>
<feature type="binding site" evidence="7 9">
    <location>
        <begin position="77"/>
        <end position="78"/>
    </location>
    <ligand>
        <name>3-methyl-2-oxobutanoate</name>
        <dbReference type="ChEBI" id="CHEBI:11851"/>
    </ligand>
</feature>
<dbReference type="EC" id="2.1.2.11" evidence="7"/>
<comment type="caution">
    <text evidence="12">The sequence shown here is derived from an EMBL/GenBank/DDBJ whole genome shotgun (WGS) entry which is preliminary data.</text>
</comment>
<evidence type="ECO:0000256" key="4">
    <source>
        <dbReference type="ARBA" id="ARBA00022655"/>
    </source>
</evidence>
<evidence type="ECO:0000256" key="11">
    <source>
        <dbReference type="SAM" id="MobiDB-lite"/>
    </source>
</evidence>
<evidence type="ECO:0000313" key="13">
    <source>
        <dbReference type="Proteomes" id="UP000280444"/>
    </source>
</evidence>
<keyword evidence="7 10" id="KW-0460">Magnesium</keyword>
<dbReference type="GO" id="GO:0005737">
    <property type="term" value="C:cytoplasm"/>
    <property type="evidence" value="ECO:0007669"/>
    <property type="project" value="UniProtKB-SubCell"/>
</dbReference>
<dbReference type="InterPro" id="IPR040442">
    <property type="entry name" value="Pyrv_kinase-like_dom_sf"/>
</dbReference>
<comment type="pathway">
    <text evidence="1 7">Cofactor biosynthesis; (R)-pantothenate biosynthesis; (R)-pantoate from 3-methyl-2-oxobutanoate: step 1/2.</text>
</comment>
<evidence type="ECO:0000256" key="1">
    <source>
        <dbReference type="ARBA" id="ARBA00005033"/>
    </source>
</evidence>
<keyword evidence="7 10" id="KW-0479">Metal-binding</keyword>
<protein>
    <recommendedName>
        <fullName evidence="7">3-methyl-2-oxobutanoate hydroxymethyltransferase</fullName>
        <ecNumber evidence="7">2.1.2.11</ecNumber>
    </recommendedName>
    <alternativeName>
        <fullName evidence="7">Ketopantoate hydroxymethyltransferase</fullName>
        <shortName evidence="7">KPHMT</shortName>
    </alternativeName>
</protein>
<evidence type="ECO:0000256" key="8">
    <source>
        <dbReference type="PIRSR" id="PIRSR000388-1"/>
    </source>
</evidence>
<dbReference type="GO" id="GO:0003864">
    <property type="term" value="F:3-methyl-2-oxobutanoate hydroxymethyltransferase activity"/>
    <property type="evidence" value="ECO:0007669"/>
    <property type="project" value="UniProtKB-UniRule"/>
</dbReference>
<reference evidence="12 13" key="1">
    <citation type="submission" date="2018-11" db="EMBL/GenBank/DDBJ databases">
        <title>Genomes From Bacteria Associated with the Canine Oral Cavity: a Test Case for Automated Genome-Based Taxonomic Assignment.</title>
        <authorList>
            <person name="Coil D.A."/>
            <person name="Jospin G."/>
            <person name="Darling A.E."/>
            <person name="Wallis C."/>
            <person name="Davis I.J."/>
            <person name="Harris S."/>
            <person name="Eisen J.A."/>
            <person name="Holcombe L.J."/>
            <person name="O'Flynn C."/>
        </authorList>
    </citation>
    <scope>NUCLEOTIDE SEQUENCE [LARGE SCALE GENOMIC DNA]</scope>
    <source>
        <strain evidence="12 13">OH770</strain>
    </source>
</reference>
<dbReference type="GO" id="GO:0000287">
    <property type="term" value="F:magnesium ion binding"/>
    <property type="evidence" value="ECO:0007669"/>
    <property type="project" value="TreeGrafter"/>
</dbReference>
<feature type="binding site" evidence="7 10">
    <location>
        <position position="116"/>
    </location>
    <ligand>
        <name>Mg(2+)</name>
        <dbReference type="ChEBI" id="CHEBI:18420"/>
    </ligand>
</feature>
<dbReference type="UniPathway" id="UPA00028">
    <property type="reaction ID" value="UER00003"/>
</dbReference>
<dbReference type="Pfam" id="PF02548">
    <property type="entry name" value="Pantoate_transf"/>
    <property type="match status" value="1"/>
</dbReference>
<gene>
    <name evidence="7 12" type="primary">panB</name>
    <name evidence="12" type="ORF">EII11_06750</name>
</gene>
<feature type="compositionally biased region" description="Polar residues" evidence="11">
    <location>
        <begin position="1"/>
        <end position="26"/>
    </location>
</feature>
<keyword evidence="12" id="KW-0489">Methyltransferase</keyword>
<dbReference type="AlphaFoldDB" id="A0A3P1SDP7"/>
<name>A0A3P1SDP7_9ACTO</name>
<dbReference type="CDD" id="cd06557">
    <property type="entry name" value="KPHMT-like"/>
    <property type="match status" value="1"/>
</dbReference>
<feature type="active site" description="Proton acceptor" evidence="7 8">
    <location>
        <position position="213"/>
    </location>
</feature>
<comment type="cofactor">
    <cofactor evidence="7 10">
        <name>Mg(2+)</name>
        <dbReference type="ChEBI" id="CHEBI:18420"/>
    </cofactor>
    <text evidence="7 10">Binds 1 Mg(2+) ion per subunit.</text>
</comment>
<dbReference type="OrthoDB" id="9781789at2"/>
<feature type="binding site" evidence="7 10">
    <location>
        <position position="147"/>
    </location>
    <ligand>
        <name>Mg(2+)</name>
        <dbReference type="ChEBI" id="CHEBI:18420"/>
    </ligand>
</feature>